<comment type="caution">
    <text evidence="3">The sequence shown here is derived from an EMBL/GenBank/DDBJ whole genome shotgun (WGS) entry which is preliminary data.</text>
</comment>
<dbReference type="PRINTS" id="PR00096">
    <property type="entry name" value="GATASE"/>
</dbReference>
<dbReference type="PANTHER" id="PTHR43418:SF4">
    <property type="entry name" value="MULTIFUNCTIONAL TRYPTOPHAN BIOSYNTHESIS PROTEIN"/>
    <property type="match status" value="1"/>
</dbReference>
<evidence type="ECO:0000313" key="3">
    <source>
        <dbReference type="EMBL" id="TFU06643.1"/>
    </source>
</evidence>
<dbReference type="GO" id="GO:0004049">
    <property type="term" value="F:anthranilate synthase activity"/>
    <property type="evidence" value="ECO:0007669"/>
    <property type="project" value="TreeGrafter"/>
</dbReference>
<dbReference type="RefSeq" id="WP_135245371.1">
    <property type="nucleotide sequence ID" value="NZ_SIHO01000001.1"/>
</dbReference>
<name>A0A4Y9EU05_9SPHN</name>
<dbReference type="SUPFAM" id="SSF52317">
    <property type="entry name" value="Class I glutamine amidotransferase-like"/>
    <property type="match status" value="1"/>
</dbReference>
<keyword evidence="4" id="KW-1185">Reference proteome</keyword>
<dbReference type="PRINTS" id="PR00097">
    <property type="entry name" value="ANTSNTHASEII"/>
</dbReference>
<dbReference type="Pfam" id="PF00117">
    <property type="entry name" value="GATase"/>
    <property type="match status" value="1"/>
</dbReference>
<protein>
    <submittedName>
        <fullName evidence="3">Aminodeoxychorismate/anthranilate synthase component II</fullName>
    </submittedName>
</protein>
<dbReference type="FunFam" id="3.40.50.880:FF:000003">
    <property type="entry name" value="Anthranilate synthase component II"/>
    <property type="match status" value="1"/>
</dbReference>
<dbReference type="PRINTS" id="PR00099">
    <property type="entry name" value="CPSGATASE"/>
</dbReference>
<feature type="domain" description="Glutamine amidotransferase" evidence="2">
    <location>
        <begin position="3"/>
        <end position="186"/>
    </location>
</feature>
<dbReference type="GO" id="GO:0000162">
    <property type="term" value="P:L-tryptophan biosynthetic process"/>
    <property type="evidence" value="ECO:0007669"/>
    <property type="project" value="TreeGrafter"/>
</dbReference>
<evidence type="ECO:0000259" key="2">
    <source>
        <dbReference type="Pfam" id="PF00117"/>
    </source>
</evidence>
<dbReference type="EMBL" id="SIHO01000001">
    <property type="protein sequence ID" value="TFU06643.1"/>
    <property type="molecule type" value="Genomic_DNA"/>
</dbReference>
<gene>
    <name evidence="3" type="ORF">EUV02_04265</name>
</gene>
<reference evidence="3 4" key="1">
    <citation type="submission" date="2019-02" db="EMBL/GenBank/DDBJ databases">
        <title>Polymorphobacter sp. isolated from the lake at the Tibet of China.</title>
        <authorList>
            <person name="Li A."/>
        </authorList>
    </citation>
    <scope>NUCLEOTIDE SEQUENCE [LARGE SCALE GENOMIC DNA]</scope>
    <source>
        <strain evidence="3 4">DJ1R-1</strain>
    </source>
</reference>
<dbReference type="InterPro" id="IPR029062">
    <property type="entry name" value="Class_I_gatase-like"/>
</dbReference>
<sequence length="200" mass="21109">MILVIDNYDSFTYNLVHYLLELGASVDVVRNDTLTVSEALAKRPQAVLLSPGPKTPDDAGICLDLIRAAAESQLPLFGVCLGHQSIGQVFGGRVVRAQAVMHGKTSAVSHDDTGVFAGLPSPFEATRYHSLVVHPGDLPDCLAVNATAADGTIMGLRHKTLPIHGVQFHPESIATQHGHALLANFLDIAGIAHSAPKQAA</sequence>
<accession>A0A4Y9EU05</accession>
<proteinExistence type="predicted"/>
<dbReference type="OrthoDB" id="9803598at2"/>
<dbReference type="Proteomes" id="UP000297737">
    <property type="component" value="Unassembled WGS sequence"/>
</dbReference>
<dbReference type="CDD" id="cd01743">
    <property type="entry name" value="GATase1_Anthranilate_Synthase"/>
    <property type="match status" value="1"/>
</dbReference>
<dbReference type="GO" id="GO:0005829">
    <property type="term" value="C:cytosol"/>
    <property type="evidence" value="ECO:0007669"/>
    <property type="project" value="TreeGrafter"/>
</dbReference>
<dbReference type="PANTHER" id="PTHR43418">
    <property type="entry name" value="MULTIFUNCTIONAL TRYPTOPHAN BIOSYNTHESIS PROTEIN-RELATED"/>
    <property type="match status" value="1"/>
</dbReference>
<dbReference type="NCBIfam" id="TIGR00566">
    <property type="entry name" value="trpG_papA"/>
    <property type="match status" value="1"/>
</dbReference>
<dbReference type="Gene3D" id="3.40.50.880">
    <property type="match status" value="1"/>
</dbReference>
<dbReference type="PROSITE" id="PS51273">
    <property type="entry name" value="GATASE_TYPE_1"/>
    <property type="match status" value="1"/>
</dbReference>
<organism evidence="3 4">
    <name type="scientific">Glacieibacterium arshaanense</name>
    <dbReference type="NCBI Taxonomy" id="2511025"/>
    <lineage>
        <taxon>Bacteria</taxon>
        <taxon>Pseudomonadati</taxon>
        <taxon>Pseudomonadota</taxon>
        <taxon>Alphaproteobacteria</taxon>
        <taxon>Sphingomonadales</taxon>
        <taxon>Sphingosinicellaceae</taxon>
        <taxon>Glacieibacterium</taxon>
    </lineage>
</organism>
<dbReference type="InterPro" id="IPR050472">
    <property type="entry name" value="Anth_synth/Amidotransfase"/>
</dbReference>
<evidence type="ECO:0000256" key="1">
    <source>
        <dbReference type="ARBA" id="ARBA00022962"/>
    </source>
</evidence>
<dbReference type="AlphaFoldDB" id="A0A4Y9EU05"/>
<dbReference type="InterPro" id="IPR017926">
    <property type="entry name" value="GATASE"/>
</dbReference>
<evidence type="ECO:0000313" key="4">
    <source>
        <dbReference type="Proteomes" id="UP000297737"/>
    </source>
</evidence>
<dbReference type="InterPro" id="IPR006221">
    <property type="entry name" value="TrpG/PapA_dom"/>
</dbReference>
<keyword evidence="1" id="KW-0315">Glutamine amidotransferase</keyword>